<dbReference type="AlphaFoldDB" id="A0AA45R4T4"/>
<evidence type="ECO:0000256" key="2">
    <source>
        <dbReference type="ARBA" id="ARBA00022475"/>
    </source>
</evidence>
<feature type="transmembrane region" description="Helical" evidence="7">
    <location>
        <begin position="233"/>
        <end position="254"/>
    </location>
</feature>
<organism evidence="9 10">
    <name type="scientific">Actinosynnema pretiosum subsp. pretiosum</name>
    <dbReference type="NCBI Taxonomy" id="103721"/>
    <lineage>
        <taxon>Bacteria</taxon>
        <taxon>Bacillati</taxon>
        <taxon>Actinomycetota</taxon>
        <taxon>Actinomycetes</taxon>
        <taxon>Pseudonocardiales</taxon>
        <taxon>Pseudonocardiaceae</taxon>
        <taxon>Actinosynnema</taxon>
    </lineage>
</organism>
<feature type="transmembrane region" description="Helical" evidence="7">
    <location>
        <begin position="414"/>
        <end position="436"/>
    </location>
</feature>
<feature type="domain" description="Phosphatidylglycerol lysyltransferase C-terminal" evidence="8">
    <location>
        <begin position="520"/>
        <end position="815"/>
    </location>
</feature>
<gene>
    <name evidence="9" type="ORF">KCV87_03100</name>
</gene>
<feature type="transmembrane region" description="Helical" evidence="7">
    <location>
        <begin position="180"/>
        <end position="198"/>
    </location>
</feature>
<dbReference type="Gene3D" id="1.20.1540.10">
    <property type="entry name" value="Rhomboid-like"/>
    <property type="match status" value="1"/>
</dbReference>
<dbReference type="InterPro" id="IPR051211">
    <property type="entry name" value="PG_lysyltransferase"/>
</dbReference>
<sequence length="850" mass="89675">MAGDADTAVAQQGDTGGPPGAVRAWTARALRAMAGAPVTASLVAVLWTLAAVTGSLHAGPSPQLRDLVAAGVRPLAEGRWWTPLTSALWAHGWVAYAVSTLVALAVLPVVERRLGSPRTAVLLVGVQVVGVLVGVGLLAVAPGEWAHDLAGATSIGPIGAVLGAALAGSAELGPRWRRRLRLLLVTALVMMTLYAGLLVDFLRLSVGLTGLAAVLLARRRPRPAPHPPSAAEARALVALVVAVAAVGPVVAVLARTPIGPLSVLHDLFIPTPLDAADVQALCAAPADGVLTDAADAVQCKQMQAALRLSGAGPAVLSLIPVLLLLVAAEGLRRGRRAAWWTALALHGVFAVLGLELVTLLVEVPEEERVYFAGLPGAQSLVAMLLPLALPTLVFLLVASARSRFPVRHPDANRAAATIGLALLGAVGVWLLGGWLARSGFDRATGFGDLLTELPHRFVPPGYLVETPPAFLPSDVPTTVLFEWTGPAFWLVTAAVLLRLFTRAPSAALADERERVEELLRADPRSDLARMVLWEGHRYWFTPDGGTALAYRVIGSVALTTGGPFGAPGTDVAAVAGFTAFCRDNGWIPCLYTVTEPVRAACADQGYSTVQVAEETVLDLPGLAFTGKAWQDVRTALNQAAKKGITAEWHTLAELPLGMADQVKAIAEEWIADKGMPEMGFTLGGLAELAEPGTRLLLAVDADRTVHGVTSWLPVYRDGAVVGWTLDFMRRRTDGFRGVVEFLIASAAQSCRDEGALLLSLSGAPLARRDRGGEPTRLQRLLDHLASTLEPVYGFRSLLAFKAKFQPDYRPLHMAYPEGAALPAIGRALMRAYLPQVSARQIAALTRKLLD</sequence>
<dbReference type="GO" id="GO:0055091">
    <property type="term" value="P:phospholipid homeostasis"/>
    <property type="evidence" value="ECO:0007669"/>
    <property type="project" value="TreeGrafter"/>
</dbReference>
<keyword evidence="4 7" id="KW-1133">Transmembrane helix</keyword>
<keyword evidence="2" id="KW-1003">Cell membrane</keyword>
<evidence type="ECO:0000259" key="8">
    <source>
        <dbReference type="Pfam" id="PF09924"/>
    </source>
</evidence>
<evidence type="ECO:0000313" key="9">
    <source>
        <dbReference type="EMBL" id="QUF05119.1"/>
    </source>
</evidence>
<dbReference type="PANTHER" id="PTHR34697:SF2">
    <property type="entry name" value="PHOSPHATIDYLGLYCEROL LYSYLTRANSFERASE"/>
    <property type="match status" value="1"/>
</dbReference>
<evidence type="ECO:0000256" key="7">
    <source>
        <dbReference type="SAM" id="Phobius"/>
    </source>
</evidence>
<feature type="transmembrane region" description="Helical" evidence="7">
    <location>
        <begin position="38"/>
        <end position="58"/>
    </location>
</feature>
<dbReference type="GO" id="GO:0005886">
    <property type="term" value="C:plasma membrane"/>
    <property type="evidence" value="ECO:0007669"/>
    <property type="project" value="UniProtKB-SubCell"/>
</dbReference>
<evidence type="ECO:0000256" key="5">
    <source>
        <dbReference type="ARBA" id="ARBA00023136"/>
    </source>
</evidence>
<comment type="subcellular location">
    <subcellularLocation>
        <location evidence="1">Cell membrane</location>
        <topology evidence="1">Multi-pass membrane protein</topology>
    </subcellularLocation>
</comment>
<feature type="transmembrane region" description="Helical" evidence="7">
    <location>
        <begin position="340"/>
        <end position="361"/>
    </location>
</feature>
<dbReference type="SUPFAM" id="SSF144091">
    <property type="entry name" value="Rhomboid-like"/>
    <property type="match status" value="1"/>
</dbReference>
<dbReference type="GO" id="GO:0016755">
    <property type="term" value="F:aminoacyltransferase activity"/>
    <property type="evidence" value="ECO:0007669"/>
    <property type="project" value="TreeGrafter"/>
</dbReference>
<protein>
    <submittedName>
        <fullName evidence="9">DUF2156 domain-containing protein</fullName>
    </submittedName>
</protein>
<feature type="transmembrane region" description="Helical" evidence="7">
    <location>
        <begin position="310"/>
        <end position="328"/>
    </location>
</feature>
<feature type="transmembrane region" description="Helical" evidence="7">
    <location>
        <begin position="381"/>
        <end position="402"/>
    </location>
</feature>
<evidence type="ECO:0000256" key="1">
    <source>
        <dbReference type="ARBA" id="ARBA00004651"/>
    </source>
</evidence>
<dbReference type="InterPro" id="IPR024320">
    <property type="entry name" value="LPG_synthase_C"/>
</dbReference>
<reference evidence="9" key="1">
    <citation type="submission" date="2021-04" db="EMBL/GenBank/DDBJ databases">
        <title>Genomic sequence of Actinosynnema pretiosum subsp. pretiosum ATCC 31280 (C-14919).</title>
        <authorList>
            <person name="Bai L."/>
            <person name="Wang X."/>
            <person name="Xiao Y."/>
        </authorList>
    </citation>
    <scope>NUCLEOTIDE SEQUENCE</scope>
    <source>
        <strain evidence="9">ATCC 31280</strain>
    </source>
</reference>
<keyword evidence="3 7" id="KW-0812">Transmembrane</keyword>
<feature type="transmembrane region" description="Helical" evidence="7">
    <location>
        <begin position="88"/>
        <end position="110"/>
    </location>
</feature>
<name>A0AA45R4T4_9PSEU</name>
<feature type="transmembrane region" description="Helical" evidence="7">
    <location>
        <begin position="204"/>
        <end position="221"/>
    </location>
</feature>
<evidence type="ECO:0000313" key="10">
    <source>
        <dbReference type="Proteomes" id="UP000677152"/>
    </source>
</evidence>
<feature type="transmembrane region" description="Helical" evidence="7">
    <location>
        <begin position="122"/>
        <end position="143"/>
    </location>
</feature>
<dbReference type="Proteomes" id="UP000677152">
    <property type="component" value="Chromosome"/>
</dbReference>
<evidence type="ECO:0000256" key="3">
    <source>
        <dbReference type="ARBA" id="ARBA00022692"/>
    </source>
</evidence>
<evidence type="ECO:0000256" key="6">
    <source>
        <dbReference type="SAM" id="MobiDB-lite"/>
    </source>
</evidence>
<proteinExistence type="predicted"/>
<dbReference type="InterPro" id="IPR035952">
    <property type="entry name" value="Rhomboid-like_sf"/>
</dbReference>
<evidence type="ECO:0000256" key="4">
    <source>
        <dbReference type="ARBA" id="ARBA00022989"/>
    </source>
</evidence>
<feature type="region of interest" description="Disordered" evidence="6">
    <location>
        <begin position="1"/>
        <end position="20"/>
    </location>
</feature>
<keyword evidence="5 7" id="KW-0472">Membrane</keyword>
<dbReference type="Pfam" id="PF09924">
    <property type="entry name" value="LPG_synthase_C"/>
    <property type="match status" value="1"/>
</dbReference>
<dbReference type="EMBL" id="CP073249">
    <property type="protein sequence ID" value="QUF05119.1"/>
    <property type="molecule type" value="Genomic_DNA"/>
</dbReference>
<accession>A0AA45R4T4</accession>
<dbReference type="PANTHER" id="PTHR34697">
    <property type="entry name" value="PHOSPHATIDYLGLYCEROL LYSYLTRANSFERASE"/>
    <property type="match status" value="1"/>
</dbReference>
<feature type="transmembrane region" description="Helical" evidence="7">
    <location>
        <begin position="149"/>
        <end position="168"/>
    </location>
</feature>